<dbReference type="Proteomes" id="UP000323000">
    <property type="component" value="Chromosome 4"/>
</dbReference>
<accession>A0A5C7I2W7</accession>
<sequence length="218" mass="24704">MGTLALDTESVDTDIYFTLGLKRSGKGVVRSPKILSIVSTLLERSVQKNEMLSETMQIKDITIFHGLRAPTITIQQYIDRIFKYAACSPSCFVVAQIYVDRYLRQADVHLTSLNVHRLLLTSVMVAAKFNDDASFNNAYYARVGGVTTAELNRMEMKFLFSLDFRLQVNVQTFQSFCFQLEKEAAEVQHQIERPIQACKVKENWSNKGDSTCVPTIAQ</sequence>
<dbReference type="GO" id="GO:0051301">
    <property type="term" value="P:cell division"/>
    <property type="evidence" value="ECO:0007669"/>
    <property type="project" value="UniProtKB-KW"/>
</dbReference>
<gene>
    <name evidence="4" type="ORF">EZV62_010641</name>
</gene>
<evidence type="ECO:0008006" key="6">
    <source>
        <dbReference type="Google" id="ProtNLM"/>
    </source>
</evidence>
<evidence type="ECO:0000256" key="3">
    <source>
        <dbReference type="ARBA" id="ARBA00023306"/>
    </source>
</evidence>
<dbReference type="InterPro" id="IPR036915">
    <property type="entry name" value="Cyclin-like_sf"/>
</dbReference>
<evidence type="ECO:0000313" key="5">
    <source>
        <dbReference type="Proteomes" id="UP000323000"/>
    </source>
</evidence>
<dbReference type="InterPro" id="IPR013922">
    <property type="entry name" value="Cyclin_PHO80-like"/>
</dbReference>
<dbReference type="SUPFAM" id="SSF47954">
    <property type="entry name" value="Cyclin-like"/>
    <property type="match status" value="1"/>
</dbReference>
<dbReference type="AlphaFoldDB" id="A0A5C7I2W7"/>
<keyword evidence="2" id="KW-0132">Cell division</keyword>
<organism evidence="4 5">
    <name type="scientific">Acer yangbiense</name>
    <dbReference type="NCBI Taxonomy" id="1000413"/>
    <lineage>
        <taxon>Eukaryota</taxon>
        <taxon>Viridiplantae</taxon>
        <taxon>Streptophyta</taxon>
        <taxon>Embryophyta</taxon>
        <taxon>Tracheophyta</taxon>
        <taxon>Spermatophyta</taxon>
        <taxon>Magnoliopsida</taxon>
        <taxon>eudicotyledons</taxon>
        <taxon>Gunneridae</taxon>
        <taxon>Pentapetalae</taxon>
        <taxon>rosids</taxon>
        <taxon>malvids</taxon>
        <taxon>Sapindales</taxon>
        <taxon>Sapindaceae</taxon>
        <taxon>Hippocastanoideae</taxon>
        <taxon>Acereae</taxon>
        <taxon>Acer</taxon>
    </lineage>
</organism>
<evidence type="ECO:0000256" key="1">
    <source>
        <dbReference type="ARBA" id="ARBA00007215"/>
    </source>
</evidence>
<protein>
    <recommendedName>
        <fullName evidence="6">Cyclin</fullName>
    </recommendedName>
</protein>
<dbReference type="OrthoDB" id="337735at2759"/>
<name>A0A5C7I2W7_9ROSI</name>
<dbReference type="EMBL" id="VAHF01000004">
    <property type="protein sequence ID" value="TXG63647.1"/>
    <property type="molecule type" value="Genomic_DNA"/>
</dbReference>
<dbReference type="PANTHER" id="PTHR15615:SF108">
    <property type="entry name" value="PROTEIN CNPPD1"/>
    <property type="match status" value="1"/>
</dbReference>
<dbReference type="Gene3D" id="1.10.472.10">
    <property type="entry name" value="Cyclin-like"/>
    <property type="match status" value="1"/>
</dbReference>
<dbReference type="PANTHER" id="PTHR15615">
    <property type="match status" value="1"/>
</dbReference>
<reference evidence="5" key="1">
    <citation type="journal article" date="2019" name="Gigascience">
        <title>De novo genome assembly of the endangered Acer yangbiense, a plant species with extremely small populations endemic to Yunnan Province, China.</title>
        <authorList>
            <person name="Yang J."/>
            <person name="Wariss H.M."/>
            <person name="Tao L."/>
            <person name="Zhang R."/>
            <person name="Yun Q."/>
            <person name="Hollingsworth P."/>
            <person name="Dao Z."/>
            <person name="Luo G."/>
            <person name="Guo H."/>
            <person name="Ma Y."/>
            <person name="Sun W."/>
        </authorList>
    </citation>
    <scope>NUCLEOTIDE SEQUENCE [LARGE SCALE GENOMIC DNA]</scope>
    <source>
        <strain evidence="5">cv. Malutang</strain>
    </source>
</reference>
<dbReference type="GO" id="GO:0019901">
    <property type="term" value="F:protein kinase binding"/>
    <property type="evidence" value="ECO:0007669"/>
    <property type="project" value="InterPro"/>
</dbReference>
<keyword evidence="3" id="KW-0131">Cell cycle</keyword>
<keyword evidence="5" id="KW-1185">Reference proteome</keyword>
<comment type="caution">
    <text evidence="4">The sequence shown here is derived from an EMBL/GenBank/DDBJ whole genome shotgun (WGS) entry which is preliminary data.</text>
</comment>
<evidence type="ECO:0000256" key="2">
    <source>
        <dbReference type="ARBA" id="ARBA00022618"/>
    </source>
</evidence>
<evidence type="ECO:0000313" key="4">
    <source>
        <dbReference type="EMBL" id="TXG63647.1"/>
    </source>
</evidence>
<dbReference type="Pfam" id="PF08613">
    <property type="entry name" value="Cyclin"/>
    <property type="match status" value="1"/>
</dbReference>
<comment type="similarity">
    <text evidence="1">Belongs to the cyclin family. Cyclin U/P subfamily.</text>
</comment>
<proteinExistence type="inferred from homology"/>